<evidence type="ECO:0000313" key="3">
    <source>
        <dbReference type="EMBL" id="GIJ51909.1"/>
    </source>
</evidence>
<dbReference type="PANTHER" id="PTHR14911:SF13">
    <property type="entry name" value="TRNA (GUANINE(6)-N2)-METHYLTRANSFERASE THUMP3"/>
    <property type="match status" value="1"/>
</dbReference>
<proteinExistence type="predicted"/>
<dbReference type="Gene3D" id="3.40.50.150">
    <property type="entry name" value="Vaccinia Virus protein VP39"/>
    <property type="match status" value="1"/>
</dbReference>
<dbReference type="GO" id="GO:0016423">
    <property type="term" value="F:tRNA (guanine) methyltransferase activity"/>
    <property type="evidence" value="ECO:0007669"/>
    <property type="project" value="TreeGrafter"/>
</dbReference>
<feature type="domain" description="Ribosomal RNA large subunit methyltransferase K/L-like methyltransferase" evidence="2">
    <location>
        <begin position="210"/>
        <end position="350"/>
    </location>
</feature>
<dbReference type="InterPro" id="IPR029063">
    <property type="entry name" value="SAM-dependent_MTases_sf"/>
</dbReference>
<evidence type="ECO:0000256" key="1">
    <source>
        <dbReference type="SAM" id="MobiDB-lite"/>
    </source>
</evidence>
<dbReference type="EMBL" id="BOPF01000057">
    <property type="protein sequence ID" value="GIJ51909.1"/>
    <property type="molecule type" value="Genomic_DNA"/>
</dbReference>
<comment type="caution">
    <text evidence="3">The sequence shown here is derived from an EMBL/GenBank/DDBJ whole genome shotgun (WGS) entry which is preliminary data.</text>
</comment>
<dbReference type="Proteomes" id="UP000619260">
    <property type="component" value="Unassembled WGS sequence"/>
</dbReference>
<protein>
    <recommendedName>
        <fullName evidence="2">Ribosomal RNA large subunit methyltransferase K/L-like methyltransferase domain-containing protein</fullName>
    </recommendedName>
</protein>
<dbReference type="PANTHER" id="PTHR14911">
    <property type="entry name" value="THUMP DOMAIN-CONTAINING"/>
    <property type="match status" value="1"/>
</dbReference>
<gene>
    <name evidence="3" type="ORF">Val02_87950</name>
</gene>
<evidence type="ECO:0000313" key="4">
    <source>
        <dbReference type="Proteomes" id="UP000619260"/>
    </source>
</evidence>
<accession>A0A8J4DVK5</accession>
<dbReference type="Pfam" id="PF01170">
    <property type="entry name" value="UPF0020"/>
    <property type="match status" value="1"/>
</dbReference>
<feature type="region of interest" description="Disordered" evidence="1">
    <location>
        <begin position="1"/>
        <end position="30"/>
    </location>
</feature>
<sequence>MSRQNPPPHRSRPRPQDRTAPRRREDPPLPAGVTRMFAMAVPGLAPLVARSLDRLPGVTVQDSGFDGRADVVVFEVARGRRGEVADLSLVEDLFVEVGRTTRGDGDRPVQIAGRMWRPERVQRALSVWADQVRPLSTGMSYRVIARVLHERAFLRTQLRQEFVDVIARDRPRWRVADPAQIEVWVSEYAAGRIVAGLRLTDASTRQHEGRLVEREGALRPTVASAMVELAGAAHEPKPEAEGRRPLLLDPCCGSGTILAEALEAGWAAEGLDIDDDAVRVAATNVPEATVRHGDARRLEYADGSVDACVSNLPFGEQYAVQGEMKAWLRTVLGEMARVVRPGGRVVLLAPAVDRAAVPGALRLRERFPIRLLGMKTTIWVYDRVE</sequence>
<name>A0A8J4DVK5_9ACTN</name>
<dbReference type="AlphaFoldDB" id="A0A8J4DVK5"/>
<dbReference type="RefSeq" id="WP_203905306.1">
    <property type="nucleotide sequence ID" value="NZ_BOPF01000057.1"/>
</dbReference>
<feature type="compositionally biased region" description="Basic and acidic residues" evidence="1">
    <location>
        <begin position="14"/>
        <end position="27"/>
    </location>
</feature>
<dbReference type="InterPro" id="IPR000241">
    <property type="entry name" value="RlmKL-like_Mtase"/>
</dbReference>
<dbReference type="CDD" id="cd02440">
    <property type="entry name" value="AdoMet_MTases"/>
    <property type="match status" value="1"/>
</dbReference>
<organism evidence="3 4">
    <name type="scientific">Virgisporangium aliadipatigenens</name>
    <dbReference type="NCBI Taxonomy" id="741659"/>
    <lineage>
        <taxon>Bacteria</taxon>
        <taxon>Bacillati</taxon>
        <taxon>Actinomycetota</taxon>
        <taxon>Actinomycetes</taxon>
        <taxon>Micromonosporales</taxon>
        <taxon>Micromonosporaceae</taxon>
        <taxon>Virgisporangium</taxon>
    </lineage>
</organism>
<reference evidence="3" key="1">
    <citation type="submission" date="2021-01" db="EMBL/GenBank/DDBJ databases">
        <title>Whole genome shotgun sequence of Virgisporangium aliadipatigenens NBRC 105644.</title>
        <authorList>
            <person name="Komaki H."/>
            <person name="Tamura T."/>
        </authorList>
    </citation>
    <scope>NUCLEOTIDE SEQUENCE</scope>
    <source>
        <strain evidence="3">NBRC 105644</strain>
    </source>
</reference>
<keyword evidence="4" id="KW-1185">Reference proteome</keyword>
<dbReference type="SUPFAM" id="SSF53335">
    <property type="entry name" value="S-adenosyl-L-methionine-dependent methyltransferases"/>
    <property type="match status" value="1"/>
</dbReference>
<dbReference type="GO" id="GO:0030488">
    <property type="term" value="P:tRNA methylation"/>
    <property type="evidence" value="ECO:0007669"/>
    <property type="project" value="TreeGrafter"/>
</dbReference>
<evidence type="ECO:0000259" key="2">
    <source>
        <dbReference type="Pfam" id="PF01170"/>
    </source>
</evidence>